<organism evidence="2 3">
    <name type="scientific">Noviherbaspirillum aridicola</name>
    <dbReference type="NCBI Taxonomy" id="2849687"/>
    <lineage>
        <taxon>Bacteria</taxon>
        <taxon>Pseudomonadati</taxon>
        <taxon>Pseudomonadota</taxon>
        <taxon>Betaproteobacteria</taxon>
        <taxon>Burkholderiales</taxon>
        <taxon>Oxalobacteraceae</taxon>
        <taxon>Noviherbaspirillum</taxon>
    </lineage>
</organism>
<gene>
    <name evidence="2" type="ORF">NCCP691_25070</name>
</gene>
<reference evidence="2 3" key="1">
    <citation type="journal article" date="2022" name="Int. J. Syst. Evol. Microbiol.">
        <title>Noviherbaspirillum aridicola sp. nov., isolated from an arid soil in Pakistan.</title>
        <authorList>
            <person name="Khan I.U."/>
            <person name="Saqib M."/>
            <person name="Amin A."/>
            <person name="Hussain F."/>
            <person name="Li L."/>
            <person name="Liu Y.H."/>
            <person name="Fang B.Z."/>
            <person name="Ahmed I."/>
            <person name="Li W.J."/>
        </authorList>
    </citation>
    <scope>NUCLEOTIDE SEQUENCE [LARGE SCALE GENOMIC DNA]</scope>
    <source>
        <strain evidence="2 3">NCCP-691</strain>
    </source>
</reference>
<accession>A0ABQ4Q5L4</accession>
<dbReference type="Proteomes" id="UP000887222">
    <property type="component" value="Unassembled WGS sequence"/>
</dbReference>
<sequence length="307" mass="33717">MQDNPQGKAAHGPVDPDDKYDQVVRKYHRRLHQDRVDGLVSKDVPLEIHMVHIYRVEKEKLSAASCRVYRNALSRYFLARGTAHAVQALEILSGLRPHDPTLHLVLKAAHAKPPRPYGDTDDARGETCPTLHLAKLLRALVEARSKWATAAAEFFLAGVFTGLRPRAWRGARRVDIAGIPALVLASTGTCDSANPSGTNLVVLHDLTPAQLALVDRHLTRVRKYGTKDQFGRLFEGCRQLIRNVGRRTVPAPYKLPSLDGARTLFRTLAGLALWQILTLHTPGLGSATPRQSPPDDDDGGDDGAPVD</sequence>
<evidence type="ECO:0000256" key="1">
    <source>
        <dbReference type="SAM" id="MobiDB-lite"/>
    </source>
</evidence>
<proteinExistence type="predicted"/>
<dbReference type="EMBL" id="BPMK01000010">
    <property type="protein sequence ID" value="GIZ52493.1"/>
    <property type="molecule type" value="Genomic_DNA"/>
</dbReference>
<name>A0ABQ4Q5L4_9BURK</name>
<comment type="caution">
    <text evidence="2">The sequence shown here is derived from an EMBL/GenBank/DDBJ whole genome shotgun (WGS) entry which is preliminary data.</text>
</comment>
<feature type="region of interest" description="Disordered" evidence="1">
    <location>
        <begin position="283"/>
        <end position="307"/>
    </location>
</feature>
<keyword evidence="3" id="KW-1185">Reference proteome</keyword>
<evidence type="ECO:0000313" key="3">
    <source>
        <dbReference type="Proteomes" id="UP000887222"/>
    </source>
</evidence>
<protein>
    <submittedName>
        <fullName evidence="2">Uncharacterized protein</fullName>
    </submittedName>
</protein>
<evidence type="ECO:0000313" key="2">
    <source>
        <dbReference type="EMBL" id="GIZ52493.1"/>
    </source>
</evidence>